<dbReference type="EMBL" id="CP028777">
    <property type="protein sequence ID" value="AWU78173.1"/>
    <property type="molecule type" value="Genomic_DNA"/>
</dbReference>
<comment type="similarity">
    <text evidence="3">Belongs to the misato family.</text>
</comment>
<organism evidence="9 10">
    <name type="scientific">Pichia kudriavzevii</name>
    <name type="common">Yeast</name>
    <name type="synonym">Issatchenkia orientalis</name>
    <dbReference type="NCBI Taxonomy" id="4909"/>
    <lineage>
        <taxon>Eukaryota</taxon>
        <taxon>Fungi</taxon>
        <taxon>Dikarya</taxon>
        <taxon>Ascomycota</taxon>
        <taxon>Saccharomycotina</taxon>
        <taxon>Pichiomycetes</taxon>
        <taxon>Pichiales</taxon>
        <taxon>Pichiaceae</taxon>
        <taxon>Pichia</taxon>
    </lineage>
</organism>
<gene>
    <name evidence="9" type="ORF">C5L36_0E02370</name>
</gene>
<name>A0A2U9R9W7_PICKU</name>
<dbReference type="GO" id="GO:0005739">
    <property type="term" value="C:mitochondrion"/>
    <property type="evidence" value="ECO:0007669"/>
    <property type="project" value="UniProtKB-SubCell"/>
</dbReference>
<sequence length="474" mass="53853">MMKETITLSYSQIANQLVTHFNNLQDDRFHENPDSITNLAHILPKATKGSKFISNLYPRSILFDYSNGTGALDPFIYFQENPMNSIDMKDVQTIQTTPTLDLNHYQNNLNKGKPTVGLDNERTQFWSDFAKVTYKPTCVIKHPSYVYDPETSKGVDKNTHSQKFDGHQLGVDTFQDIEAFHDSIDDQVRKMFEESNNVNAVNAVVELDSAWSGVCFESLKHLIDDQLGGKGSKVMLWSLQRDYKYVREMTITGKLDRIQKLTDLGNLDVGGIASLNLDFPSTLPIVNPWAKTSVLSIPFDFFNNIKDVDIGEVLYKLTDGGQQKFINDVRTLWNDEVLHLGGGLFTNKPDEDAYTFAKSVVTSQSCIEDIKGFEDFDALVAKSTPRLYLQTYKSRHDIKYTDSMPSFFQNADIPACSLGVTSSLRGDFKTMHDFVSKYCRSDVREELKNDLENLVESYTHGFEYTDGEDEDDVY</sequence>
<evidence type="ECO:0000259" key="7">
    <source>
        <dbReference type="Pfam" id="PF10644"/>
    </source>
</evidence>
<evidence type="ECO:0000256" key="1">
    <source>
        <dbReference type="ARBA" id="ARBA00003757"/>
    </source>
</evidence>
<evidence type="ECO:0000256" key="5">
    <source>
        <dbReference type="ARBA" id="ARBA00022030"/>
    </source>
</evidence>
<evidence type="ECO:0000256" key="2">
    <source>
        <dbReference type="ARBA" id="ARBA00004173"/>
    </source>
</evidence>
<dbReference type="AlphaFoldDB" id="A0A2U9R9W7"/>
<evidence type="ECO:0000256" key="3">
    <source>
        <dbReference type="ARBA" id="ARBA00008507"/>
    </source>
</evidence>
<dbReference type="SUPFAM" id="SSF52490">
    <property type="entry name" value="Tubulin nucleotide-binding domain-like"/>
    <property type="match status" value="1"/>
</dbReference>
<keyword evidence="6" id="KW-0496">Mitochondrion</keyword>
<comment type="function">
    <text evidence="1">Involved in the partitioning of the mitochondrial organelle and mitochondrial DNA (mtDNA) inheritance.</text>
</comment>
<dbReference type="PANTHER" id="PTHR13391:SF0">
    <property type="entry name" value="PROTEIN MISATO HOMOLOG 1"/>
    <property type="match status" value="1"/>
</dbReference>
<dbReference type="RefSeq" id="XP_029323649.1">
    <property type="nucleotide sequence ID" value="XM_029467789.1"/>
</dbReference>
<reference evidence="9 10" key="1">
    <citation type="submission" date="2018-06" db="EMBL/GenBank/DDBJ databases">
        <title>Population genomics shows no distinction between pathogenic Candida krusei and environmental Pichia kudriavzevii: One species, four names.</title>
        <authorList>
            <person name="Douglass A.P."/>
            <person name="Offei B."/>
            <person name="Braun-Galleani S."/>
            <person name="Coughlan A.Y."/>
            <person name="Martos A."/>
            <person name="Ortiz-Merino R.A."/>
            <person name="Byrne K.P."/>
            <person name="Wolfe K.H."/>
        </authorList>
    </citation>
    <scope>NUCLEOTIDE SEQUENCE [LARGE SCALE GENOMIC DNA]</scope>
    <source>
        <strain evidence="9 10">CBS573</strain>
    </source>
</reference>
<accession>A0A2U9R9W7</accession>
<dbReference type="PANTHER" id="PTHR13391">
    <property type="entry name" value="MITOCHONDRIAL DISTRIBUTION REGULATOR MISATO"/>
    <property type="match status" value="1"/>
</dbReference>
<dbReference type="Pfam" id="PF14881">
    <property type="entry name" value="Tubulin_3"/>
    <property type="match status" value="1"/>
</dbReference>
<feature type="domain" description="Misato Segment II tubulin-like" evidence="7">
    <location>
        <begin position="3"/>
        <end position="110"/>
    </location>
</feature>
<protein>
    <recommendedName>
        <fullName evidence="4">Protein DML1</fullName>
    </recommendedName>
    <alternativeName>
        <fullName evidence="5">Protein dml1</fullName>
    </alternativeName>
</protein>
<dbReference type="STRING" id="4909.A0A2U9R9W7"/>
<dbReference type="InterPro" id="IPR049942">
    <property type="entry name" value="DML1/Misato"/>
</dbReference>
<dbReference type="Pfam" id="PF10644">
    <property type="entry name" value="Misat_Tub_SegII"/>
    <property type="match status" value="1"/>
</dbReference>
<evidence type="ECO:0000256" key="6">
    <source>
        <dbReference type="ARBA" id="ARBA00023128"/>
    </source>
</evidence>
<dbReference type="GO" id="GO:0007005">
    <property type="term" value="P:mitochondrion organization"/>
    <property type="evidence" value="ECO:0007669"/>
    <property type="project" value="InterPro"/>
</dbReference>
<dbReference type="OrthoDB" id="271881at2759"/>
<dbReference type="InterPro" id="IPR019605">
    <property type="entry name" value="Misato_II_tubulin-like"/>
</dbReference>
<evidence type="ECO:0000259" key="8">
    <source>
        <dbReference type="Pfam" id="PF14881"/>
    </source>
</evidence>
<dbReference type="InterPro" id="IPR036525">
    <property type="entry name" value="Tubulin/FtsZ_GTPase_sf"/>
</dbReference>
<dbReference type="Proteomes" id="UP000249293">
    <property type="component" value="Chromosome 5"/>
</dbReference>
<keyword evidence="10" id="KW-1185">Reference proteome</keyword>
<feature type="domain" description="DML1/Misato tubulin" evidence="8">
    <location>
        <begin position="118"/>
        <end position="266"/>
    </location>
</feature>
<comment type="subcellular location">
    <subcellularLocation>
        <location evidence="2">Mitochondrion</location>
    </subcellularLocation>
</comment>
<dbReference type="GeneID" id="40386032"/>
<dbReference type="InterPro" id="IPR029209">
    <property type="entry name" value="DML1/Misato_tubulin"/>
</dbReference>
<dbReference type="VEuPathDB" id="FungiDB:C5L36_0E02370"/>
<evidence type="ECO:0000256" key="4">
    <source>
        <dbReference type="ARBA" id="ARBA00014097"/>
    </source>
</evidence>
<evidence type="ECO:0000313" key="9">
    <source>
        <dbReference type="EMBL" id="AWU78173.1"/>
    </source>
</evidence>
<dbReference type="KEGG" id="pkz:C5L36_0E02370"/>
<evidence type="ECO:0000313" key="10">
    <source>
        <dbReference type="Proteomes" id="UP000249293"/>
    </source>
</evidence>
<proteinExistence type="inferred from homology"/>